<feature type="binding site" evidence="3">
    <location>
        <position position="207"/>
    </location>
    <ligand>
        <name>a divalent metal cation</name>
        <dbReference type="ChEBI" id="CHEBI:60240"/>
        <label>1</label>
    </ligand>
</feature>
<gene>
    <name evidence="4" type="ORF">EI684_01995</name>
</gene>
<dbReference type="CDD" id="cd01310">
    <property type="entry name" value="TatD_DNAse"/>
    <property type="match status" value="1"/>
</dbReference>
<dbReference type="Gene3D" id="3.20.20.140">
    <property type="entry name" value="Metal-dependent hydrolases"/>
    <property type="match status" value="1"/>
</dbReference>
<keyword evidence="2" id="KW-0378">Hydrolase</keyword>
<dbReference type="GO" id="GO:0004536">
    <property type="term" value="F:DNA nuclease activity"/>
    <property type="evidence" value="ECO:0007669"/>
    <property type="project" value="InterPro"/>
</dbReference>
<dbReference type="InterPro" id="IPR032466">
    <property type="entry name" value="Metal_Hydrolase"/>
</dbReference>
<dbReference type="InterPro" id="IPR001130">
    <property type="entry name" value="TatD-like"/>
</dbReference>
<organism evidence="4 5">
    <name type="scientific">Candidatus Viridilinea halotolerans</name>
    <dbReference type="NCBI Taxonomy" id="2491704"/>
    <lineage>
        <taxon>Bacteria</taxon>
        <taxon>Bacillati</taxon>
        <taxon>Chloroflexota</taxon>
        <taxon>Chloroflexia</taxon>
        <taxon>Chloroflexales</taxon>
        <taxon>Chloroflexineae</taxon>
        <taxon>Oscillochloridaceae</taxon>
        <taxon>Candidatus Viridilinea</taxon>
    </lineage>
</organism>
<dbReference type="SUPFAM" id="SSF51556">
    <property type="entry name" value="Metallo-dependent hydrolases"/>
    <property type="match status" value="1"/>
</dbReference>
<dbReference type="FunFam" id="3.20.20.140:FF:000005">
    <property type="entry name" value="TatD family hydrolase"/>
    <property type="match status" value="1"/>
</dbReference>
<feature type="binding site" evidence="3">
    <location>
        <position position="11"/>
    </location>
    <ligand>
        <name>a divalent metal cation</name>
        <dbReference type="ChEBI" id="CHEBI:60240"/>
        <label>1</label>
    </ligand>
</feature>
<evidence type="ECO:0000313" key="5">
    <source>
        <dbReference type="Proteomes" id="UP000280307"/>
    </source>
</evidence>
<comment type="caution">
    <text evidence="4">The sequence shown here is derived from an EMBL/GenBank/DDBJ whole genome shotgun (WGS) entry which is preliminary data.</text>
</comment>
<dbReference type="PIRSF" id="PIRSF005902">
    <property type="entry name" value="DNase_TatD"/>
    <property type="match status" value="1"/>
</dbReference>
<dbReference type="InterPro" id="IPR015991">
    <property type="entry name" value="TatD/YcfH-like"/>
</dbReference>
<evidence type="ECO:0000256" key="1">
    <source>
        <dbReference type="ARBA" id="ARBA00022723"/>
    </source>
</evidence>
<protein>
    <submittedName>
        <fullName evidence="4">TatD family deoxyribonuclease</fullName>
    </submittedName>
</protein>
<reference evidence="4 5" key="1">
    <citation type="submission" date="2018-12" db="EMBL/GenBank/DDBJ databases">
        <title>Genome Sequence of Candidatus Viridilinea halotolerans isolated from saline sulfide-rich spring.</title>
        <authorList>
            <person name="Grouzdev D.S."/>
            <person name="Burganskaya E.I."/>
            <person name="Krutkina M.S."/>
            <person name="Sukhacheva M.V."/>
            <person name="Gorlenko V.M."/>
        </authorList>
    </citation>
    <scope>NUCLEOTIDE SEQUENCE [LARGE SCALE GENOMIC DNA]</scope>
    <source>
        <strain evidence="4">Chok-6</strain>
    </source>
</reference>
<evidence type="ECO:0000256" key="3">
    <source>
        <dbReference type="PIRSR" id="PIRSR005902-1"/>
    </source>
</evidence>
<feature type="binding site" evidence="3">
    <location>
        <position position="97"/>
    </location>
    <ligand>
        <name>a divalent metal cation</name>
        <dbReference type="ChEBI" id="CHEBI:60240"/>
        <label>1</label>
    </ligand>
</feature>
<sequence>MDNAFPIIDTHAHLHMDQFDADRATVIERAVAAGVTRMVEIGYDLPSSHAAIALAEAYPQVFAVVGVQANHLDNLPTDWLAQVRALAAHPRVVAIGEIGLDFYWKKAPLEEQEEVLRLQLSLARELGLPVVIHSRDAQADTLRILADTARGQPGILHSFLGDWAFAEGCLDVGFMLSFSGPLTFAKLHDLHDVARRVPATMMLAETDSPYLTPHPHRGRRNEPAHVAYVVRQLAALRNEPLEQVAAQLWANAERVFAKLG</sequence>
<dbReference type="PANTHER" id="PTHR46124">
    <property type="entry name" value="D-AMINOACYL-TRNA DEACYLASE"/>
    <property type="match status" value="1"/>
</dbReference>
<dbReference type="EMBL" id="RSAS01000078">
    <property type="protein sequence ID" value="RRR77091.1"/>
    <property type="molecule type" value="Genomic_DNA"/>
</dbReference>
<dbReference type="Pfam" id="PF01026">
    <property type="entry name" value="TatD_DNase"/>
    <property type="match status" value="1"/>
</dbReference>
<evidence type="ECO:0000256" key="2">
    <source>
        <dbReference type="ARBA" id="ARBA00022801"/>
    </source>
</evidence>
<feature type="binding site" evidence="3">
    <location>
        <position position="133"/>
    </location>
    <ligand>
        <name>a divalent metal cation</name>
        <dbReference type="ChEBI" id="CHEBI:60240"/>
        <label>2</label>
    </ligand>
</feature>
<dbReference type="GO" id="GO:0005829">
    <property type="term" value="C:cytosol"/>
    <property type="evidence" value="ECO:0007669"/>
    <property type="project" value="TreeGrafter"/>
</dbReference>
<dbReference type="Proteomes" id="UP000280307">
    <property type="component" value="Unassembled WGS sequence"/>
</dbReference>
<accession>A0A426U9M3</accession>
<dbReference type="NCBIfam" id="TIGR00010">
    <property type="entry name" value="YchF/TatD family DNA exonuclease"/>
    <property type="match status" value="1"/>
</dbReference>
<feature type="binding site" evidence="3">
    <location>
        <position position="13"/>
    </location>
    <ligand>
        <name>a divalent metal cation</name>
        <dbReference type="ChEBI" id="CHEBI:60240"/>
        <label>1</label>
    </ligand>
</feature>
<dbReference type="AlphaFoldDB" id="A0A426U9M3"/>
<evidence type="ECO:0000313" key="4">
    <source>
        <dbReference type="EMBL" id="RRR77091.1"/>
    </source>
</evidence>
<dbReference type="PANTHER" id="PTHR46124:SF2">
    <property type="entry name" value="D-AMINOACYL-TRNA DEACYLASE"/>
    <property type="match status" value="1"/>
</dbReference>
<keyword evidence="1 3" id="KW-0479">Metal-binding</keyword>
<dbReference type="GO" id="GO:0016788">
    <property type="term" value="F:hydrolase activity, acting on ester bonds"/>
    <property type="evidence" value="ECO:0007669"/>
    <property type="project" value="InterPro"/>
</dbReference>
<dbReference type="GO" id="GO:0046872">
    <property type="term" value="F:metal ion binding"/>
    <property type="evidence" value="ECO:0007669"/>
    <property type="project" value="UniProtKB-KW"/>
</dbReference>
<proteinExistence type="predicted"/>
<name>A0A426U9M3_9CHLR</name>
<feature type="binding site" evidence="3">
    <location>
        <position position="157"/>
    </location>
    <ligand>
        <name>a divalent metal cation</name>
        <dbReference type="ChEBI" id="CHEBI:60240"/>
        <label>2</label>
    </ligand>
</feature>